<name>A0ABT4S0Q8_9FLAO</name>
<sequence>MNANQKKKHKLFTLFSRNLEYVKEHPEIRFKPDFKDGYICPLCFEVFFEKDLIDSGQNFLTLEDIPPKSLGGKVRALTCKECNSVSGHKLDNNLLKRLTEIDFHSFLPNSETDTTFSLNENKVNGKVKIDKDGTFIINLDTKRSNPKESKQFIKDLFPPRNLYSPMHKLLNPEFIEPEYKSESFNFKKVEKSDEKRAEIALLRIAYLKAFSILGNGFFINGYLHKIREQIQNPDKDILHPVFWINYEFPQEMLGVNIIKEPKDLRSFLIIFNLETKSSKRQFAICLPGPTEPGLEIYKNLEKKLCTGNGFVDIQTEHINENELLTKKGYEMVANFRWNKIASA</sequence>
<protein>
    <submittedName>
        <fullName evidence="1">HNH endonuclease</fullName>
    </submittedName>
</protein>
<gene>
    <name evidence="1" type="ORF">OOZ35_07685</name>
</gene>
<dbReference type="Proteomes" id="UP001149142">
    <property type="component" value="Unassembled WGS sequence"/>
</dbReference>
<keyword evidence="1" id="KW-0540">Nuclease</keyword>
<proteinExistence type="predicted"/>
<comment type="caution">
    <text evidence="1">The sequence shown here is derived from an EMBL/GenBank/DDBJ whole genome shotgun (WGS) entry which is preliminary data.</text>
</comment>
<keyword evidence="1" id="KW-0378">Hydrolase</keyword>
<keyword evidence="1" id="KW-0255">Endonuclease</keyword>
<evidence type="ECO:0000313" key="2">
    <source>
        <dbReference type="Proteomes" id="UP001149142"/>
    </source>
</evidence>
<dbReference type="EMBL" id="JAPFGC010000002">
    <property type="protein sequence ID" value="MDA0177366.1"/>
    <property type="molecule type" value="Genomic_DNA"/>
</dbReference>
<accession>A0ABT4S0Q8</accession>
<dbReference type="GO" id="GO:0004519">
    <property type="term" value="F:endonuclease activity"/>
    <property type="evidence" value="ECO:0007669"/>
    <property type="project" value="UniProtKB-KW"/>
</dbReference>
<evidence type="ECO:0000313" key="1">
    <source>
        <dbReference type="EMBL" id="MDA0177366.1"/>
    </source>
</evidence>
<reference evidence="1" key="1">
    <citation type="submission" date="2022-11" db="EMBL/GenBank/DDBJ databases">
        <title>Refractory cell wall polysaccharides provide important carbon source for microbial heterotrophs in the hadal ocean.</title>
        <authorList>
            <person name="Zhu X."/>
        </authorList>
    </citation>
    <scope>NUCLEOTIDE SEQUENCE</scope>
    <source>
        <strain evidence="1">MTRN7</strain>
    </source>
</reference>
<organism evidence="1 2">
    <name type="scientific">Mesoflavibacter profundi</name>
    <dbReference type="NCBI Taxonomy" id="2708110"/>
    <lineage>
        <taxon>Bacteria</taxon>
        <taxon>Pseudomonadati</taxon>
        <taxon>Bacteroidota</taxon>
        <taxon>Flavobacteriia</taxon>
        <taxon>Flavobacteriales</taxon>
        <taxon>Flavobacteriaceae</taxon>
        <taxon>Mesoflavibacter</taxon>
    </lineage>
</organism>
<keyword evidence="2" id="KW-1185">Reference proteome</keyword>
<dbReference type="RefSeq" id="WP_106687049.1">
    <property type="nucleotide sequence ID" value="NZ_CP061703.1"/>
</dbReference>